<evidence type="ECO:0000256" key="2">
    <source>
        <dbReference type="ARBA" id="ARBA00022837"/>
    </source>
</evidence>
<name>A0ABY8U1C0_TETOB</name>
<gene>
    <name evidence="7" type="ORF">OEZ85_001923</name>
</gene>
<keyword evidence="3" id="KW-0175">Coiled coil</keyword>
<dbReference type="PANTHER" id="PTHR13890">
    <property type="entry name" value="RNA SPLICING PROTEIN MRS2, MITOCHONDRIAL"/>
    <property type="match status" value="1"/>
</dbReference>
<dbReference type="SUPFAM" id="SSF47473">
    <property type="entry name" value="EF-hand"/>
    <property type="match status" value="1"/>
</dbReference>
<feature type="domain" description="EF-hand" evidence="6">
    <location>
        <begin position="320"/>
        <end position="355"/>
    </location>
</feature>
<dbReference type="Proteomes" id="UP001244341">
    <property type="component" value="Chromosome 6b"/>
</dbReference>
<dbReference type="PROSITE" id="PS50222">
    <property type="entry name" value="EF_HAND_2"/>
    <property type="match status" value="1"/>
</dbReference>
<feature type="transmembrane region" description="Helical" evidence="5">
    <location>
        <begin position="201"/>
        <end position="222"/>
    </location>
</feature>
<keyword evidence="2" id="KW-0106">Calcium</keyword>
<dbReference type="InterPro" id="IPR018247">
    <property type="entry name" value="EF_Hand_1_Ca_BS"/>
</dbReference>
<feature type="compositionally biased region" description="Basic and acidic residues" evidence="4">
    <location>
        <begin position="419"/>
        <end position="428"/>
    </location>
</feature>
<evidence type="ECO:0000256" key="5">
    <source>
        <dbReference type="SAM" id="Phobius"/>
    </source>
</evidence>
<evidence type="ECO:0000256" key="4">
    <source>
        <dbReference type="SAM" id="MobiDB-lite"/>
    </source>
</evidence>
<protein>
    <recommendedName>
        <fullName evidence="6">EF-hand domain-containing protein</fullName>
    </recommendedName>
</protein>
<feature type="compositionally biased region" description="Acidic residues" evidence="4">
    <location>
        <begin position="469"/>
        <end position="480"/>
    </location>
</feature>
<feature type="coiled-coil region" evidence="3">
    <location>
        <begin position="150"/>
        <end position="184"/>
    </location>
</feature>
<evidence type="ECO:0000256" key="1">
    <source>
        <dbReference type="ARBA" id="ARBA00007535"/>
    </source>
</evidence>
<evidence type="ECO:0000259" key="6">
    <source>
        <dbReference type="PROSITE" id="PS50222"/>
    </source>
</evidence>
<proteinExistence type="inferred from homology"/>
<sequence length="480" mass="53591">MLVLEVLLDATAEYFYTKVQHLNWMLESIGSDLRQPPQPGGAIDRAHQLIPIQKFLTRVKNDVKETCEAIQAALEDDETLQELCLSWHLQQKQHTRWVPVELQRHRAGAGGSDGAMFNGSSNGNGNGTASGLLAAAGADAAQSGGPAQQVRLLTEMLESYEREIQSLEGSINEAEEDLENTRSIWHMQLDSSRNHIIMVNLWLSMLNISVMATTILPAFYGMNLGSGLEEADPATFYAVCGVSMALAALSYPLSRYWYTRNWRRISENELFEQKMLRVLLVQNIEDIDEIVRALQQRRYARIDRRAFRQLVVQTLGSRAMPPSQIDFLYQCFDRDRDGFLSEAELIRPLNTFYHASSNGSSSSSSSSGSSMEPSQQAGLAGNLTGAAGLAGNMQPPQMGSLQAPSISQPDDAPSYDKASWGEERDSSRDTVGPDQQRQQGVFSRHAVRRSPRELQGALKKKQLQKQDETNWEDDERYGWD</sequence>
<keyword evidence="5" id="KW-0812">Transmembrane</keyword>
<dbReference type="EMBL" id="CP126213">
    <property type="protein sequence ID" value="WIA15249.1"/>
    <property type="molecule type" value="Genomic_DNA"/>
</dbReference>
<dbReference type="InterPro" id="IPR011992">
    <property type="entry name" value="EF-hand-dom_pair"/>
</dbReference>
<feature type="compositionally biased region" description="Low complexity" evidence="4">
    <location>
        <begin position="356"/>
        <end position="370"/>
    </location>
</feature>
<dbReference type="Gene3D" id="1.10.238.10">
    <property type="entry name" value="EF-hand"/>
    <property type="match status" value="1"/>
</dbReference>
<feature type="compositionally biased region" description="Polar residues" evidence="4">
    <location>
        <begin position="394"/>
        <end position="408"/>
    </location>
</feature>
<keyword evidence="5" id="KW-0472">Membrane</keyword>
<evidence type="ECO:0000313" key="8">
    <source>
        <dbReference type="Proteomes" id="UP001244341"/>
    </source>
</evidence>
<organism evidence="7 8">
    <name type="scientific">Tetradesmus obliquus</name>
    <name type="common">Green alga</name>
    <name type="synonym">Acutodesmus obliquus</name>
    <dbReference type="NCBI Taxonomy" id="3088"/>
    <lineage>
        <taxon>Eukaryota</taxon>
        <taxon>Viridiplantae</taxon>
        <taxon>Chlorophyta</taxon>
        <taxon>core chlorophytes</taxon>
        <taxon>Chlorophyceae</taxon>
        <taxon>CS clade</taxon>
        <taxon>Sphaeropleales</taxon>
        <taxon>Scenedesmaceae</taxon>
        <taxon>Tetradesmus</taxon>
    </lineage>
</organism>
<keyword evidence="5" id="KW-1133">Transmembrane helix</keyword>
<evidence type="ECO:0000313" key="7">
    <source>
        <dbReference type="EMBL" id="WIA15249.1"/>
    </source>
</evidence>
<reference evidence="7 8" key="1">
    <citation type="submission" date="2023-05" db="EMBL/GenBank/DDBJ databases">
        <title>A 100% complete, gapless, phased diploid assembly of the Scenedesmus obliquus UTEX 3031 genome.</title>
        <authorList>
            <person name="Biondi T.C."/>
            <person name="Hanschen E.R."/>
            <person name="Kwon T."/>
            <person name="Eng W."/>
            <person name="Kruse C.P.S."/>
            <person name="Koehler S.I."/>
            <person name="Kunde Y."/>
            <person name="Gleasner C.D."/>
            <person name="You Mak K.T."/>
            <person name="Polle J."/>
            <person name="Hovde B.T."/>
            <person name="Starkenburg S.R."/>
        </authorList>
    </citation>
    <scope>NUCLEOTIDE SEQUENCE [LARGE SCALE GENOMIC DNA]</scope>
    <source>
        <strain evidence="7 8">DOE0152z</strain>
    </source>
</reference>
<keyword evidence="8" id="KW-1185">Reference proteome</keyword>
<dbReference type="PROSITE" id="PS00018">
    <property type="entry name" value="EF_HAND_1"/>
    <property type="match status" value="1"/>
</dbReference>
<dbReference type="InterPro" id="IPR039204">
    <property type="entry name" value="MRS2-like"/>
</dbReference>
<feature type="transmembrane region" description="Helical" evidence="5">
    <location>
        <begin position="234"/>
        <end position="254"/>
    </location>
</feature>
<dbReference type="Gene3D" id="1.20.58.340">
    <property type="entry name" value="Magnesium transport protein CorA, transmembrane region"/>
    <property type="match status" value="1"/>
</dbReference>
<accession>A0ABY8U1C0</accession>
<dbReference type="InterPro" id="IPR002048">
    <property type="entry name" value="EF_hand_dom"/>
</dbReference>
<dbReference type="PANTHER" id="PTHR13890:SF31">
    <property type="entry name" value="MAGNESIUM TRANSPORTER MRS2-2-RELATED"/>
    <property type="match status" value="1"/>
</dbReference>
<feature type="compositionally biased region" description="Low complexity" evidence="4">
    <location>
        <begin position="377"/>
        <end position="392"/>
    </location>
</feature>
<feature type="region of interest" description="Disordered" evidence="4">
    <location>
        <begin position="356"/>
        <end position="480"/>
    </location>
</feature>
<comment type="similarity">
    <text evidence="1">Belongs to the CorA metal ion transporter (MIT) (TC 1.A.35.5) family.</text>
</comment>
<evidence type="ECO:0000256" key="3">
    <source>
        <dbReference type="SAM" id="Coils"/>
    </source>
</evidence>